<reference evidence="1" key="1">
    <citation type="submission" date="2021-01" db="EMBL/GenBank/DDBJ databases">
        <authorList>
            <consortium name="Genoscope - CEA"/>
            <person name="William W."/>
        </authorList>
    </citation>
    <scope>NUCLEOTIDE SEQUENCE</scope>
</reference>
<dbReference type="Proteomes" id="UP000683925">
    <property type="component" value="Unassembled WGS sequence"/>
</dbReference>
<name>A0A8S1U3G2_PAROT</name>
<evidence type="ECO:0000313" key="1">
    <source>
        <dbReference type="EMBL" id="CAD8157949.1"/>
    </source>
</evidence>
<gene>
    <name evidence="1" type="ORF">POCTA_138.1.T0340244</name>
</gene>
<sequence length="96" mass="11349">MKLQELGRLKSINTQIDQIQFPQLKCNCESSLMIKSDYQFSLFFLKDCNFQIVNESDALKIININQKKIIVYRKDVWMSIKFKLIVQIQKSIVMSI</sequence>
<accession>A0A8S1U3G2</accession>
<dbReference type="AlphaFoldDB" id="A0A8S1U3G2"/>
<comment type="caution">
    <text evidence="1">The sequence shown here is derived from an EMBL/GenBank/DDBJ whole genome shotgun (WGS) entry which is preliminary data.</text>
</comment>
<proteinExistence type="predicted"/>
<protein>
    <submittedName>
        <fullName evidence="1">Uncharacterized protein</fullName>
    </submittedName>
</protein>
<keyword evidence="2" id="KW-1185">Reference proteome</keyword>
<organism evidence="1 2">
    <name type="scientific">Paramecium octaurelia</name>
    <dbReference type="NCBI Taxonomy" id="43137"/>
    <lineage>
        <taxon>Eukaryota</taxon>
        <taxon>Sar</taxon>
        <taxon>Alveolata</taxon>
        <taxon>Ciliophora</taxon>
        <taxon>Intramacronucleata</taxon>
        <taxon>Oligohymenophorea</taxon>
        <taxon>Peniculida</taxon>
        <taxon>Parameciidae</taxon>
        <taxon>Paramecium</taxon>
    </lineage>
</organism>
<evidence type="ECO:0000313" key="2">
    <source>
        <dbReference type="Proteomes" id="UP000683925"/>
    </source>
</evidence>
<dbReference type="EMBL" id="CAJJDP010000034">
    <property type="protein sequence ID" value="CAD8157949.1"/>
    <property type="molecule type" value="Genomic_DNA"/>
</dbReference>